<comment type="similarity">
    <text evidence="1">Belongs to the intimin/invasin family.</text>
</comment>
<sequence length="622" mass="63590">MSGKFLARALAMSLALFLVACGGGDGSTPLSGQQGDGGSTGGGDEEVQVGTVDLLASPTQTGTSSASESELTVVVKDSNGVLLEGVSVDFSVDSNASLRIDQAVTDAAGLAFARVTPGDARNRSALVSVTAGGVTDEVSISFSGTGISIAGPSSVSFGDTAQYRISLTDSEGNGIPDQIISVSSSLGNLQSGDVQTGTNGVIEVALSASSRAGTEIVTASAYSGQSEVSASKEVTIAADSFTLLEPVNGPEINLNTPTEITLEWLVENQAVADGTPVSFSTTRGILDPADGNASTSGGTASILVSSTNAGPATITARDPSSGLETDLQVEFVATIPDDLTLQAEQTQLDLGEPTEIVATVRDANNNLVKNQEVTFNIIEDGSGGSLSRSTAITDSSGKAKTTYNAGNAGSGRNGVEIRASVAGTIEDTLFLTVARQALRLAIGTGNTIFEPDDARYRKPFVAIVTDSNGAPVENAIVELSVLPTGYRKGQWIVVNEDYWAISPSQPIFCATEDTNGNGVLDQGEDRNSNNELEPTNSATTSSPTVTTSSDGSAGFDLIYPQSHCAWIGVELTGTIEVDGTESVESSTFFLSCSADDLSDPDIEPPGGTEGLLGSQQTCANLE</sequence>
<dbReference type="InterPro" id="IPR013783">
    <property type="entry name" value="Ig-like_fold"/>
</dbReference>
<dbReference type="Pfam" id="PF02369">
    <property type="entry name" value="Big_1"/>
    <property type="match status" value="1"/>
</dbReference>
<evidence type="ECO:0000313" key="5">
    <source>
        <dbReference type="EMBL" id="SFR85744.1"/>
    </source>
</evidence>
<dbReference type="EMBL" id="FOYW01000004">
    <property type="protein sequence ID" value="SFR85744.1"/>
    <property type="molecule type" value="Genomic_DNA"/>
</dbReference>
<dbReference type="GO" id="GO:0009279">
    <property type="term" value="C:cell outer membrane"/>
    <property type="evidence" value="ECO:0007669"/>
    <property type="project" value="TreeGrafter"/>
</dbReference>
<protein>
    <submittedName>
        <fullName evidence="5">Adhesin/invasin</fullName>
    </submittedName>
</protein>
<keyword evidence="6" id="KW-1185">Reference proteome</keyword>
<feature type="domain" description="Big-1" evidence="4">
    <location>
        <begin position="338"/>
        <end position="434"/>
    </location>
</feature>
<dbReference type="PANTHER" id="PTHR39576">
    <property type="entry name" value="ATTACHING AND EFFACING PROTEIN HOMOLOG-RELATED-RELATED"/>
    <property type="match status" value="1"/>
</dbReference>
<dbReference type="PROSITE" id="PS51127">
    <property type="entry name" value="BIG1"/>
    <property type="match status" value="1"/>
</dbReference>
<dbReference type="InterPro" id="IPR003344">
    <property type="entry name" value="Big_1_dom"/>
</dbReference>
<gene>
    <name evidence="5" type="ORF">SAMN05216203_3514</name>
</gene>
<feature type="signal peptide" evidence="3">
    <location>
        <begin position="1"/>
        <end position="20"/>
    </location>
</feature>
<dbReference type="InterPro" id="IPR008964">
    <property type="entry name" value="Invasin/intimin_cell_adhesion"/>
</dbReference>
<dbReference type="SUPFAM" id="SSF49373">
    <property type="entry name" value="Invasin/intimin cell-adhesion fragments"/>
    <property type="match status" value="4"/>
</dbReference>
<feature type="compositionally biased region" description="Low complexity" evidence="2">
    <location>
        <begin position="535"/>
        <end position="549"/>
    </location>
</feature>
<evidence type="ECO:0000313" key="6">
    <source>
        <dbReference type="Proteomes" id="UP000198644"/>
    </source>
</evidence>
<dbReference type="RefSeq" id="WP_092016352.1">
    <property type="nucleotide sequence ID" value="NZ_FOYW01000004.1"/>
</dbReference>
<dbReference type="InterPro" id="IPR051715">
    <property type="entry name" value="Intimin-Invasin_domain"/>
</dbReference>
<name>A0A1I6K3K2_9GAMM</name>
<reference evidence="5 6" key="1">
    <citation type="submission" date="2016-10" db="EMBL/GenBank/DDBJ databases">
        <authorList>
            <person name="de Groot N.N."/>
        </authorList>
    </citation>
    <scope>NUCLEOTIDE SEQUENCE [LARGE SCALE GENOMIC DNA]</scope>
    <source>
        <strain evidence="5 6">CGMCC 1.9167</strain>
    </source>
</reference>
<dbReference type="PANTHER" id="PTHR39576:SF1">
    <property type="entry name" value="INVASIN"/>
    <property type="match status" value="1"/>
</dbReference>
<evidence type="ECO:0000259" key="4">
    <source>
        <dbReference type="PROSITE" id="PS51127"/>
    </source>
</evidence>
<dbReference type="Proteomes" id="UP000198644">
    <property type="component" value="Unassembled WGS sequence"/>
</dbReference>
<dbReference type="PROSITE" id="PS51257">
    <property type="entry name" value="PROKAR_LIPOPROTEIN"/>
    <property type="match status" value="1"/>
</dbReference>
<evidence type="ECO:0000256" key="3">
    <source>
        <dbReference type="SAM" id="SignalP"/>
    </source>
</evidence>
<accession>A0A1I6K3K2</accession>
<dbReference type="Gene3D" id="2.60.40.10">
    <property type="entry name" value="Immunoglobulins"/>
    <property type="match status" value="4"/>
</dbReference>
<evidence type="ECO:0000256" key="1">
    <source>
        <dbReference type="ARBA" id="ARBA00010116"/>
    </source>
</evidence>
<feature type="chain" id="PRO_5011556119" evidence="3">
    <location>
        <begin position="21"/>
        <end position="622"/>
    </location>
</feature>
<organism evidence="5 6">
    <name type="scientific">Marinobacter daqiaonensis</name>
    <dbReference type="NCBI Taxonomy" id="650891"/>
    <lineage>
        <taxon>Bacteria</taxon>
        <taxon>Pseudomonadati</taxon>
        <taxon>Pseudomonadota</taxon>
        <taxon>Gammaproteobacteria</taxon>
        <taxon>Pseudomonadales</taxon>
        <taxon>Marinobacteraceae</taxon>
        <taxon>Marinobacter</taxon>
    </lineage>
</organism>
<keyword evidence="3" id="KW-0732">Signal</keyword>
<dbReference type="STRING" id="650891.SAMN05216203_3514"/>
<evidence type="ECO:0000256" key="2">
    <source>
        <dbReference type="SAM" id="MobiDB-lite"/>
    </source>
</evidence>
<dbReference type="SMART" id="SM00634">
    <property type="entry name" value="BID_1"/>
    <property type="match status" value="3"/>
</dbReference>
<proteinExistence type="inferred from homology"/>
<feature type="region of interest" description="Disordered" evidence="2">
    <location>
        <begin position="514"/>
        <end position="549"/>
    </location>
</feature>
<dbReference type="AlphaFoldDB" id="A0A1I6K3K2"/>
<dbReference type="OrthoDB" id="5620247at2"/>